<feature type="region of interest" description="Disordered" evidence="1">
    <location>
        <begin position="569"/>
        <end position="591"/>
    </location>
</feature>
<protein>
    <recommendedName>
        <fullName evidence="3">Peptidase S1 domain-containing protein</fullName>
    </recommendedName>
</protein>
<dbReference type="RefSeq" id="XP_024322849.1">
    <property type="nucleotide sequence ID" value="XM_024468388.1"/>
</dbReference>
<dbReference type="Proteomes" id="UP000077154">
    <property type="component" value="Unassembled WGS sequence"/>
</dbReference>
<feature type="compositionally biased region" description="Polar residues" evidence="1">
    <location>
        <begin position="578"/>
        <end position="591"/>
    </location>
</feature>
<gene>
    <name evidence="2" type="ORF">VC83_04760</name>
</gene>
<dbReference type="AlphaFoldDB" id="A0A177A8H4"/>
<dbReference type="Gene3D" id="2.40.10.10">
    <property type="entry name" value="Trypsin-like serine proteases"/>
    <property type="match status" value="2"/>
</dbReference>
<dbReference type="VEuPathDB" id="FungiDB:GMDG_01317"/>
<dbReference type="EMBL" id="KV441400">
    <property type="protein sequence ID" value="OAF57561.1"/>
    <property type="molecule type" value="Genomic_DNA"/>
</dbReference>
<reference evidence="2" key="1">
    <citation type="submission" date="2016-03" db="EMBL/GenBank/DDBJ databases">
        <title>Updated assembly of Pseudogymnoascus destructans, the fungus causing white-nose syndrome of bats.</title>
        <authorList>
            <person name="Palmer J.M."/>
            <person name="Drees K.P."/>
            <person name="Foster J.T."/>
            <person name="Lindner D.L."/>
        </authorList>
    </citation>
    <scope>NUCLEOTIDE SEQUENCE [LARGE SCALE GENOMIC DNA]</scope>
    <source>
        <strain evidence="2">20631-21</strain>
    </source>
</reference>
<dbReference type="InterPro" id="IPR012985">
    <property type="entry name" value="Peptidase_S64_Ssy5"/>
</dbReference>
<sequence length="639" mass="70102">MGTRKFRATGGSSEDFDLDTGTYSIDYYYAAKDDFRAAPEGKFALPWPYDRSRPSPEAVNVAGSIEDACRAILQDHRISLYHMQVQGLSPRGMFRPQDTLVISTHDEDANNWKAAATMVQLRLDEASPDVKIRVEIRNEQKKYRDVSSIIIPHTPAHITCQEAEPIIYKDVKKNCAGLWTTISYHMRGPPEQTQHRQPTVIISMAPGSRSIWDLVEAKIRNGVAHLNIDVELVPGRAMLAISQEMLPTPRLVLRNLAPLPLNGSSIGARDITTQAGSVGVFVNFRGSGQEEVEKCFLTCCHVIIDNDGSAEHGVGFHGVGLYGRQAEVNSTVDYPARYDEVETRRVLQGEITSNNDGSGNGARTLSIINGHLKAGGIGKVIHASGLRRKNSTGRRMDWAIIRLHNQTSILVNKPPPANFSPAELFYGKLRYEVSTDEVVSHHGVVNDGSWVSKTGRTTGITAGEVNAMKIKIDWMNGMESDEMQINPVLGGQPFVSGGDSGGMVFNLDKEWVGMVLGKLSHEDAGIVTPVQELLDDIREKTSGTSSSISDPNGPSKVVLAKWSEVRVVQPHSKRNPREQGQSLINEPTTQQHPARSLAPILGFATQATKVSSLTLVPLWILPIGEHEAPLVFLYVQCTE</sequence>
<dbReference type="OrthoDB" id="5424209at2759"/>
<dbReference type="InterPro" id="IPR009003">
    <property type="entry name" value="Peptidase_S1_PA"/>
</dbReference>
<evidence type="ECO:0000256" key="1">
    <source>
        <dbReference type="SAM" id="MobiDB-lite"/>
    </source>
</evidence>
<evidence type="ECO:0000313" key="2">
    <source>
        <dbReference type="EMBL" id="OAF57561.1"/>
    </source>
</evidence>
<dbReference type="GeneID" id="36287830"/>
<name>A0A177A8H4_9PEZI</name>
<dbReference type="Pfam" id="PF08192">
    <property type="entry name" value="Peptidase_S64"/>
    <property type="match status" value="1"/>
</dbReference>
<evidence type="ECO:0008006" key="3">
    <source>
        <dbReference type="Google" id="ProtNLM"/>
    </source>
</evidence>
<proteinExistence type="predicted"/>
<dbReference type="eggNOG" id="ENOG502QR0D">
    <property type="taxonomic scope" value="Eukaryota"/>
</dbReference>
<dbReference type="SUPFAM" id="SSF50494">
    <property type="entry name" value="Trypsin-like serine proteases"/>
    <property type="match status" value="1"/>
</dbReference>
<accession>A0A177A8H4</accession>
<dbReference type="InterPro" id="IPR043504">
    <property type="entry name" value="Peptidase_S1_PA_chymotrypsin"/>
</dbReference>
<organism evidence="2">
    <name type="scientific">Pseudogymnoascus destructans</name>
    <dbReference type="NCBI Taxonomy" id="655981"/>
    <lineage>
        <taxon>Eukaryota</taxon>
        <taxon>Fungi</taxon>
        <taxon>Dikarya</taxon>
        <taxon>Ascomycota</taxon>
        <taxon>Pezizomycotina</taxon>
        <taxon>Leotiomycetes</taxon>
        <taxon>Thelebolales</taxon>
        <taxon>Thelebolaceae</taxon>
        <taxon>Pseudogymnoascus</taxon>
    </lineage>
</organism>